<feature type="chain" id="PRO_5004271210" evidence="1">
    <location>
        <begin position="21"/>
        <end position="141"/>
    </location>
</feature>
<feature type="signal peptide" evidence="1">
    <location>
        <begin position="1"/>
        <end position="20"/>
    </location>
</feature>
<evidence type="ECO:0000313" key="2">
    <source>
        <dbReference type="EMBL" id="CAG86387.2"/>
    </source>
</evidence>
<accession>Q6BU10</accession>
<gene>
    <name evidence="2" type="ordered locus">DEHA2C14432g</name>
</gene>
<dbReference type="InParanoid" id="Q6BU10"/>
<name>Q6BU10_DEBHA</name>
<proteinExistence type="predicted"/>
<dbReference type="HOGENOM" id="CLU_1865066_0_0_1"/>
<evidence type="ECO:0000256" key="1">
    <source>
        <dbReference type="SAM" id="SignalP"/>
    </source>
</evidence>
<dbReference type="EMBL" id="CR382135">
    <property type="protein sequence ID" value="CAG86387.2"/>
    <property type="molecule type" value="Genomic_DNA"/>
</dbReference>
<dbReference type="Proteomes" id="UP000000599">
    <property type="component" value="Chromosome C"/>
</dbReference>
<keyword evidence="3" id="KW-1185">Reference proteome</keyword>
<keyword evidence="1" id="KW-0732">Signal</keyword>
<reference evidence="2 3" key="1">
    <citation type="journal article" date="2004" name="Nature">
        <title>Genome evolution in yeasts.</title>
        <authorList>
            <consortium name="Genolevures"/>
            <person name="Dujon B."/>
            <person name="Sherman D."/>
            <person name="Fischer G."/>
            <person name="Durrens P."/>
            <person name="Casaregola S."/>
            <person name="Lafontaine I."/>
            <person name="de Montigny J."/>
            <person name="Marck C."/>
            <person name="Neuveglise C."/>
            <person name="Talla E."/>
            <person name="Goffard N."/>
            <person name="Frangeul L."/>
            <person name="Aigle M."/>
            <person name="Anthouard V."/>
            <person name="Babour A."/>
            <person name="Barbe V."/>
            <person name="Barnay S."/>
            <person name="Blanchin S."/>
            <person name="Beckerich J.M."/>
            <person name="Beyne E."/>
            <person name="Bleykasten C."/>
            <person name="Boisrame A."/>
            <person name="Boyer J."/>
            <person name="Cattolico L."/>
            <person name="Confanioleri F."/>
            <person name="de Daruvar A."/>
            <person name="Despons L."/>
            <person name="Fabre E."/>
            <person name="Fairhead C."/>
            <person name="Ferry-Dumazet H."/>
            <person name="Groppi A."/>
            <person name="Hantraye F."/>
            <person name="Hennequin C."/>
            <person name="Jauniaux N."/>
            <person name="Joyet P."/>
            <person name="Kachouri R."/>
            <person name="Kerrest A."/>
            <person name="Koszul R."/>
            <person name="Lemaire M."/>
            <person name="Lesur I."/>
            <person name="Ma L."/>
            <person name="Muller H."/>
            <person name="Nicaud J.M."/>
            <person name="Nikolski M."/>
            <person name="Oztas S."/>
            <person name="Ozier-Kalogeropoulos O."/>
            <person name="Pellenz S."/>
            <person name="Potier S."/>
            <person name="Richard G.F."/>
            <person name="Straub M.L."/>
            <person name="Suleau A."/>
            <person name="Swennene D."/>
            <person name="Tekaia F."/>
            <person name="Wesolowski-Louvel M."/>
            <person name="Westhof E."/>
            <person name="Wirth B."/>
            <person name="Zeniou-Meyer M."/>
            <person name="Zivanovic I."/>
            <person name="Bolotin-Fukuhara M."/>
            <person name="Thierry A."/>
            <person name="Bouchier C."/>
            <person name="Caudron B."/>
            <person name="Scarpelli C."/>
            <person name="Gaillardin C."/>
            <person name="Weissenbach J."/>
            <person name="Wincker P."/>
            <person name="Souciet J.L."/>
        </authorList>
    </citation>
    <scope>NUCLEOTIDE SEQUENCE [LARGE SCALE GENOMIC DNA]</scope>
    <source>
        <strain evidence="3">ATCC 36239 / CBS 767 / BCRC 21394 / JCM 1990 / NBRC 0083 / IGC 2968</strain>
    </source>
</reference>
<organism evidence="2 3">
    <name type="scientific">Debaryomyces hansenii (strain ATCC 36239 / CBS 767 / BCRC 21394 / JCM 1990 / NBRC 0083 / IGC 2968)</name>
    <name type="common">Yeast</name>
    <name type="synonym">Torulaspora hansenii</name>
    <dbReference type="NCBI Taxonomy" id="284592"/>
    <lineage>
        <taxon>Eukaryota</taxon>
        <taxon>Fungi</taxon>
        <taxon>Dikarya</taxon>
        <taxon>Ascomycota</taxon>
        <taxon>Saccharomycotina</taxon>
        <taxon>Pichiomycetes</taxon>
        <taxon>Debaryomycetaceae</taxon>
        <taxon>Debaryomyces</taxon>
    </lineage>
</organism>
<protein>
    <submittedName>
        <fullName evidence="2">DEHA2C14432p</fullName>
    </submittedName>
</protein>
<dbReference type="GeneID" id="2900314"/>
<dbReference type="RefSeq" id="XP_458309.2">
    <property type="nucleotide sequence ID" value="XM_458309.1"/>
</dbReference>
<dbReference type="KEGG" id="dha:DEHA2C14432g"/>
<sequence>MLKKFYIYVIFVMQIIMAECQQLYGYRTPNCTGPPSFDMYIDSDTCYTIDTFNLGSFSYVNGVNDDIVMVVFFGIGCNNTTTPYMILTQPECIPVDFYSVRYSDMSFALIKATAILEMIDLRVAAMGNTEIIASNCSCNKF</sequence>
<evidence type="ECO:0000313" key="3">
    <source>
        <dbReference type="Proteomes" id="UP000000599"/>
    </source>
</evidence>
<dbReference type="AlphaFoldDB" id="Q6BU10"/>